<keyword evidence="3" id="KW-1185">Reference proteome</keyword>
<reference evidence="2" key="1">
    <citation type="submission" date="2020-09" db="EMBL/GenBank/DDBJ databases">
        <title>Iningainema tapete sp. nov. (Scytonemataceae, Cyanobacteria) from greenhouses in central Florida (USA) produces two types of nodularin with biosynthetic potential for microcystin-LR and anabaenopeptins.</title>
        <authorList>
            <person name="Berthold D.E."/>
            <person name="Lefler F.W."/>
            <person name="Huang I.-S."/>
            <person name="Abdulla H."/>
            <person name="Zimba P.V."/>
            <person name="Laughinghouse H.D. IV."/>
        </authorList>
    </citation>
    <scope>NUCLEOTIDE SEQUENCE</scope>
    <source>
        <strain evidence="2">BLCCT55</strain>
    </source>
</reference>
<feature type="signal peptide" evidence="1">
    <location>
        <begin position="1"/>
        <end position="19"/>
    </location>
</feature>
<evidence type="ECO:0000256" key="1">
    <source>
        <dbReference type="SAM" id="SignalP"/>
    </source>
</evidence>
<organism evidence="2 3">
    <name type="scientific">Iningainema tapete BLCC-T55</name>
    <dbReference type="NCBI Taxonomy" id="2748662"/>
    <lineage>
        <taxon>Bacteria</taxon>
        <taxon>Bacillati</taxon>
        <taxon>Cyanobacteriota</taxon>
        <taxon>Cyanophyceae</taxon>
        <taxon>Nostocales</taxon>
        <taxon>Scytonemataceae</taxon>
        <taxon>Iningainema tapete</taxon>
    </lineage>
</organism>
<dbReference type="Proteomes" id="UP000629098">
    <property type="component" value="Unassembled WGS sequence"/>
</dbReference>
<protein>
    <submittedName>
        <fullName evidence="2">Uncharacterized protein</fullName>
    </submittedName>
</protein>
<comment type="caution">
    <text evidence="2">The sequence shown here is derived from an EMBL/GenBank/DDBJ whole genome shotgun (WGS) entry which is preliminary data.</text>
</comment>
<name>A0A8J6XYE0_9CYAN</name>
<feature type="chain" id="PRO_5035209570" evidence="1">
    <location>
        <begin position="20"/>
        <end position="135"/>
    </location>
</feature>
<dbReference type="AlphaFoldDB" id="A0A8J6XYE0"/>
<evidence type="ECO:0000313" key="2">
    <source>
        <dbReference type="EMBL" id="MBD2775348.1"/>
    </source>
</evidence>
<dbReference type="EMBL" id="JACXAE010000078">
    <property type="protein sequence ID" value="MBD2775348.1"/>
    <property type="molecule type" value="Genomic_DNA"/>
</dbReference>
<sequence>MKVLISCIFVFGFCTSALAVPNPSKNTLVAVDTANTEEFISRGTEPFWNITVSKKGIVYSSPETKKLTFPYSAPIPAQGRPLDVVRVYRLRSKDNSMLIIKKVSDCSDGMSDNKYPYSATLILGDRVLDGCANQK</sequence>
<evidence type="ECO:0000313" key="3">
    <source>
        <dbReference type="Proteomes" id="UP000629098"/>
    </source>
</evidence>
<accession>A0A8J6XYE0</accession>
<gene>
    <name evidence="2" type="ORF">ICL16_25625</name>
</gene>
<keyword evidence="1" id="KW-0732">Signal</keyword>
<proteinExistence type="predicted"/>
<dbReference type="RefSeq" id="WP_190833705.1">
    <property type="nucleotide sequence ID" value="NZ_CAWPPI010000078.1"/>
</dbReference>